<evidence type="ECO:0000256" key="6">
    <source>
        <dbReference type="ARBA" id="ARBA00023136"/>
    </source>
</evidence>
<keyword evidence="5" id="KW-0812">Transmembrane</keyword>
<dbReference type="Gene3D" id="1.20.1600.10">
    <property type="entry name" value="Outer membrane efflux proteins (OEP)"/>
    <property type="match status" value="1"/>
</dbReference>
<dbReference type="InterPro" id="IPR003423">
    <property type="entry name" value="OMP_efflux"/>
</dbReference>
<dbReference type="GO" id="GO:0015288">
    <property type="term" value="F:porin activity"/>
    <property type="evidence" value="ECO:0007669"/>
    <property type="project" value="TreeGrafter"/>
</dbReference>
<organism evidence="9 10">
    <name type="scientific">Thermoflexibacter ruber</name>
    <dbReference type="NCBI Taxonomy" id="1003"/>
    <lineage>
        <taxon>Bacteria</taxon>
        <taxon>Pseudomonadati</taxon>
        <taxon>Bacteroidota</taxon>
        <taxon>Cytophagia</taxon>
        <taxon>Cytophagales</taxon>
        <taxon>Thermoflexibacteraceae</taxon>
        <taxon>Thermoflexibacter</taxon>
    </lineage>
</organism>
<dbReference type="Proteomes" id="UP000199513">
    <property type="component" value="Unassembled WGS sequence"/>
</dbReference>
<dbReference type="GO" id="GO:0009279">
    <property type="term" value="C:cell outer membrane"/>
    <property type="evidence" value="ECO:0007669"/>
    <property type="project" value="UniProtKB-SubCell"/>
</dbReference>
<dbReference type="SUPFAM" id="SSF56954">
    <property type="entry name" value="Outer membrane efflux proteins (OEP)"/>
    <property type="match status" value="1"/>
</dbReference>
<comment type="subcellular location">
    <subcellularLocation>
        <location evidence="1">Cell outer membrane</location>
    </subcellularLocation>
</comment>
<keyword evidence="4" id="KW-1134">Transmembrane beta strand</keyword>
<reference evidence="9 10" key="1">
    <citation type="submission" date="2016-10" db="EMBL/GenBank/DDBJ databases">
        <authorList>
            <person name="de Groot N.N."/>
        </authorList>
    </citation>
    <scope>NUCLEOTIDE SEQUENCE [LARGE SCALE GENOMIC DNA]</scope>
    <source>
        <strain>GEY</strain>
        <strain evidence="10">DSM 9560</strain>
    </source>
</reference>
<keyword evidence="6" id="KW-0472">Membrane</keyword>
<dbReference type="GO" id="GO:1990281">
    <property type="term" value="C:efflux pump complex"/>
    <property type="evidence" value="ECO:0007669"/>
    <property type="project" value="TreeGrafter"/>
</dbReference>
<evidence type="ECO:0000256" key="5">
    <source>
        <dbReference type="ARBA" id="ARBA00022692"/>
    </source>
</evidence>
<evidence type="ECO:0000256" key="8">
    <source>
        <dbReference type="SAM" id="Coils"/>
    </source>
</evidence>
<evidence type="ECO:0000256" key="2">
    <source>
        <dbReference type="ARBA" id="ARBA00007613"/>
    </source>
</evidence>
<dbReference type="GO" id="GO:0015562">
    <property type="term" value="F:efflux transmembrane transporter activity"/>
    <property type="evidence" value="ECO:0007669"/>
    <property type="project" value="InterPro"/>
</dbReference>
<keyword evidence="10" id="KW-1185">Reference proteome</keyword>
<keyword evidence="7" id="KW-0998">Cell outer membrane</keyword>
<dbReference type="PANTHER" id="PTHR30026:SF20">
    <property type="entry name" value="OUTER MEMBRANE PROTEIN TOLC"/>
    <property type="match status" value="1"/>
</dbReference>
<evidence type="ECO:0000256" key="4">
    <source>
        <dbReference type="ARBA" id="ARBA00022452"/>
    </source>
</evidence>
<dbReference type="PANTHER" id="PTHR30026">
    <property type="entry name" value="OUTER MEMBRANE PROTEIN TOLC"/>
    <property type="match status" value="1"/>
</dbReference>
<dbReference type="RefSeq" id="WP_091542737.1">
    <property type="nucleotide sequence ID" value="NZ_FONY01000011.1"/>
</dbReference>
<comment type="similarity">
    <text evidence="2">Belongs to the outer membrane factor (OMF) (TC 1.B.17) family.</text>
</comment>
<accession>A0A1I2ES46</accession>
<keyword evidence="8" id="KW-0175">Coiled coil</keyword>
<dbReference type="Pfam" id="PF02321">
    <property type="entry name" value="OEP"/>
    <property type="match status" value="2"/>
</dbReference>
<evidence type="ECO:0000256" key="1">
    <source>
        <dbReference type="ARBA" id="ARBA00004442"/>
    </source>
</evidence>
<protein>
    <submittedName>
        <fullName evidence="9">Outer membrane protein TolC</fullName>
    </submittedName>
</protein>
<feature type="coiled-coil region" evidence="8">
    <location>
        <begin position="356"/>
        <end position="405"/>
    </location>
</feature>
<dbReference type="InterPro" id="IPR051906">
    <property type="entry name" value="TolC-like"/>
</dbReference>
<evidence type="ECO:0000256" key="7">
    <source>
        <dbReference type="ARBA" id="ARBA00023237"/>
    </source>
</evidence>
<dbReference type="OrthoDB" id="367883at2"/>
<dbReference type="AlphaFoldDB" id="A0A1I2ES46"/>
<evidence type="ECO:0000256" key="3">
    <source>
        <dbReference type="ARBA" id="ARBA00022448"/>
    </source>
</evidence>
<dbReference type="EMBL" id="FONY01000011">
    <property type="protein sequence ID" value="SFE95954.1"/>
    <property type="molecule type" value="Genomic_DNA"/>
</dbReference>
<sequence>MKLKPFILSFLLFTGTPFILISKVQAQDKVKLENVGLKECIDYGLKHSISAVNAKLDVAKAKADIGIIFADGLPQVNANANFTNNYLIPISILAGDAFPGGNPNEILKLRFGISYTSSLAFNVNQLLFDGTYFLGLKAAKVYSELTEKLAVKTEIDVANNVAKAFYTALITKQRLELVDANMKRIESLLNDTRALYKQGFVEKIDVDRIEVNYNALVIEKQKMLRMLELSYTLLKFQMGMQVQDEISVKGSIQELESLQLNELRAALAEKEEGFDYSQRIETQVLNTQIVLEKYNVRRFRVGYYPRLNLNFGYGTNTGANQFNQLFEFHSRWFTNGAWGLTLSVPIFDGLRRHNQIQRAKVDLLKAENTLKETKRGIDLEIKQALINLRNALESLDAQRKNMDLAGEIARITKIKYKEGVGTNNEVIDAESAYITAQTNYYSAFYDALIAKVDLDKAKGNLMK</sequence>
<proteinExistence type="inferred from homology"/>
<evidence type="ECO:0000313" key="9">
    <source>
        <dbReference type="EMBL" id="SFE95954.1"/>
    </source>
</evidence>
<name>A0A1I2ES46_9BACT</name>
<gene>
    <name evidence="9" type="ORF">SAMN04488541_101118</name>
</gene>
<evidence type="ECO:0000313" key="10">
    <source>
        <dbReference type="Proteomes" id="UP000199513"/>
    </source>
</evidence>
<dbReference type="STRING" id="1003.SAMN04488541_101118"/>
<keyword evidence="3" id="KW-0813">Transport</keyword>